<dbReference type="InterPro" id="IPR007863">
    <property type="entry name" value="Peptidase_M16_C"/>
</dbReference>
<dbReference type="InterPro" id="IPR011249">
    <property type="entry name" value="Metalloenz_LuxS/M16"/>
</dbReference>
<feature type="domain" description="Peptidase M16 C-terminal" evidence="4">
    <location>
        <begin position="298"/>
        <end position="441"/>
    </location>
</feature>
<evidence type="ECO:0000259" key="3">
    <source>
        <dbReference type="Pfam" id="PF00675"/>
    </source>
</evidence>
<dbReference type="FunCoup" id="A0A165NAL4">
    <property type="interactions" value="787"/>
</dbReference>
<dbReference type="Pfam" id="PF00675">
    <property type="entry name" value="Peptidase_M16"/>
    <property type="match status" value="1"/>
</dbReference>
<dbReference type="SUPFAM" id="SSF63411">
    <property type="entry name" value="LuxS/MPP-like metallohydrolase"/>
    <property type="match status" value="2"/>
</dbReference>
<gene>
    <name evidence="5" type="ORF">EXIGLDRAFT_711096</name>
</gene>
<dbReference type="PANTHER" id="PTHR11851">
    <property type="entry name" value="METALLOPROTEASE"/>
    <property type="match status" value="1"/>
</dbReference>
<dbReference type="GO" id="GO:0005739">
    <property type="term" value="C:mitochondrion"/>
    <property type="evidence" value="ECO:0007669"/>
    <property type="project" value="TreeGrafter"/>
</dbReference>
<evidence type="ECO:0000313" key="5">
    <source>
        <dbReference type="EMBL" id="KZW00464.1"/>
    </source>
</evidence>
<dbReference type="OrthoDB" id="277191at2759"/>
<dbReference type="STRING" id="1314781.A0A165NAL4"/>
<keyword evidence="6" id="KW-1185">Reference proteome</keyword>
<dbReference type="EMBL" id="KV425900">
    <property type="protein sequence ID" value="KZW00464.1"/>
    <property type="molecule type" value="Genomic_DNA"/>
</dbReference>
<evidence type="ECO:0000313" key="6">
    <source>
        <dbReference type="Proteomes" id="UP000077266"/>
    </source>
</evidence>
<evidence type="ECO:0000256" key="1">
    <source>
        <dbReference type="ARBA" id="ARBA00002123"/>
    </source>
</evidence>
<dbReference type="GO" id="GO:0016787">
    <property type="term" value="F:hydrolase activity"/>
    <property type="evidence" value="ECO:0007669"/>
    <property type="project" value="UniProtKB-KW"/>
</dbReference>
<dbReference type="AlphaFoldDB" id="A0A165NAL4"/>
<dbReference type="InParanoid" id="A0A165NAL4"/>
<dbReference type="Proteomes" id="UP000077266">
    <property type="component" value="Unassembled WGS sequence"/>
</dbReference>
<protein>
    <submittedName>
        <fullName evidence="5">LuxS/MPP-like metallohydrolase</fullName>
    </submittedName>
</protein>
<dbReference type="GO" id="GO:0006627">
    <property type="term" value="P:protein processing involved in protein targeting to mitochondrion"/>
    <property type="evidence" value="ECO:0007669"/>
    <property type="project" value="TreeGrafter"/>
</dbReference>
<proteinExistence type="inferred from homology"/>
<dbReference type="InterPro" id="IPR011765">
    <property type="entry name" value="Pept_M16_N"/>
</dbReference>
<dbReference type="Gene3D" id="3.30.830.10">
    <property type="entry name" value="Metalloenzyme, LuxS/M16 peptidase-like"/>
    <property type="match status" value="2"/>
</dbReference>
<evidence type="ECO:0000256" key="2">
    <source>
        <dbReference type="ARBA" id="ARBA00007261"/>
    </source>
</evidence>
<sequence length="528" mass="57296">MKAARAGALTRRALSTALEPQFQVTTLPNKLRVATQNAPGHFASVGVFVDTGPRYEHAATLGASHFLDRLAYKSTRNRSADDMMTAIDRIGGQIVSSSSRESIMYQSSHFPQHTARAVELLADAALNPALTEEEIDAQRDPSLWELRELTSKPDAYLPETLHAVAFHENTLGHPLLCTEDRIDSMDRATLANFHATWYRPERMVLAGAGVPHEELLELAHKHFGHLLHTPLPAELPLSSEQIAAGAGAGSPRVSSAAAPLVSSNGSSSSVYKTLSRAASSYLYPSLFEQNTPASTSYTPSFRELATQPSRYTGGHRYVADSESDFNHVYLAFLGPPLKSPKVYAMATLQILLGGGGAFSAGGPGKGMYSRLYTHILNRHAQVEHCASFQHIYSDASLFGLFATFSPTAGSSVVLSHLANQLSLLLRAPVPQPELQRAKNQLMSGLVMALESRAVEVEDLGRQLLLQENRVPLEEMCARIRAVTADDLKEVAGEMFGSSAAGRLPTVVVYGREDVRDWRETLYAYGVGA</sequence>
<feature type="domain" description="Peptidase M16 N-terminal" evidence="3">
    <location>
        <begin position="32"/>
        <end position="179"/>
    </location>
</feature>
<accession>A0A165NAL4</accession>
<dbReference type="Pfam" id="PF05193">
    <property type="entry name" value="Peptidase_M16_C"/>
    <property type="match status" value="2"/>
</dbReference>
<dbReference type="GO" id="GO:0046872">
    <property type="term" value="F:metal ion binding"/>
    <property type="evidence" value="ECO:0007669"/>
    <property type="project" value="InterPro"/>
</dbReference>
<name>A0A165NAL4_EXIGL</name>
<keyword evidence="5" id="KW-0378">Hydrolase</keyword>
<dbReference type="PANTHER" id="PTHR11851:SF49">
    <property type="entry name" value="MITOCHONDRIAL-PROCESSING PEPTIDASE SUBUNIT ALPHA"/>
    <property type="match status" value="1"/>
</dbReference>
<feature type="domain" description="Peptidase M16 C-terminal" evidence="4">
    <location>
        <begin position="185"/>
        <end position="238"/>
    </location>
</feature>
<dbReference type="InterPro" id="IPR050361">
    <property type="entry name" value="MPP/UQCRC_Complex"/>
</dbReference>
<comment type="function">
    <text evidence="1">Substrate recognition and binding subunit of the essential mitochondrial processing protease (MPP), which cleaves the mitochondrial sequence off newly imported precursors proteins.</text>
</comment>
<comment type="similarity">
    <text evidence="2">Belongs to the peptidase M16 family.</text>
</comment>
<evidence type="ECO:0000259" key="4">
    <source>
        <dbReference type="Pfam" id="PF05193"/>
    </source>
</evidence>
<reference evidence="5 6" key="1">
    <citation type="journal article" date="2016" name="Mol. Biol. Evol.">
        <title>Comparative Genomics of Early-Diverging Mushroom-Forming Fungi Provides Insights into the Origins of Lignocellulose Decay Capabilities.</title>
        <authorList>
            <person name="Nagy L.G."/>
            <person name="Riley R."/>
            <person name="Tritt A."/>
            <person name="Adam C."/>
            <person name="Daum C."/>
            <person name="Floudas D."/>
            <person name="Sun H."/>
            <person name="Yadav J.S."/>
            <person name="Pangilinan J."/>
            <person name="Larsson K.H."/>
            <person name="Matsuura K."/>
            <person name="Barry K."/>
            <person name="Labutti K."/>
            <person name="Kuo R."/>
            <person name="Ohm R.A."/>
            <person name="Bhattacharya S.S."/>
            <person name="Shirouzu T."/>
            <person name="Yoshinaga Y."/>
            <person name="Martin F.M."/>
            <person name="Grigoriev I.V."/>
            <person name="Hibbett D.S."/>
        </authorList>
    </citation>
    <scope>NUCLEOTIDE SEQUENCE [LARGE SCALE GENOMIC DNA]</scope>
    <source>
        <strain evidence="5 6">HHB12029</strain>
    </source>
</reference>
<organism evidence="5 6">
    <name type="scientific">Exidia glandulosa HHB12029</name>
    <dbReference type="NCBI Taxonomy" id="1314781"/>
    <lineage>
        <taxon>Eukaryota</taxon>
        <taxon>Fungi</taxon>
        <taxon>Dikarya</taxon>
        <taxon>Basidiomycota</taxon>
        <taxon>Agaricomycotina</taxon>
        <taxon>Agaricomycetes</taxon>
        <taxon>Auriculariales</taxon>
        <taxon>Exidiaceae</taxon>
        <taxon>Exidia</taxon>
    </lineage>
</organism>